<evidence type="ECO:0000256" key="1">
    <source>
        <dbReference type="SAM" id="MobiDB-lite"/>
    </source>
</evidence>
<dbReference type="InterPro" id="IPR030678">
    <property type="entry name" value="Peptide/Ni-bd"/>
</dbReference>
<dbReference type="PANTHER" id="PTHR30290">
    <property type="entry name" value="PERIPLASMIC BINDING COMPONENT OF ABC TRANSPORTER"/>
    <property type="match status" value="1"/>
</dbReference>
<sequence>MAVAVAATGCQSDAQTHPQSDLTDLPPSATKPVAREDLADGGTLRWGINEFPGQWNPHHANGNLGTVETVLDGLLPSPFRTDAEGQAHPDPDYVEEVAVQTEPEQTVTLRLNPDARWSTGDPITWYDYAAMVGALAGENSGHQILGEAGYERISDVSPGRSEFEVVITFERPFADYASLFRLLLPADYTETPEGFNEGYAGDIPVTAGPFEVGGIDRTAQTITLVRNDDWWGAPARLDRIIYRSLAPEALDAAFLDGGIDVYTMPIDPGSYERISGASDGEIRAALAPDYRHITLNGQSPGLSDVDVRHAIFLAIDRRAIAESAFSAMNWSPNVLDNHFLLANQEGYADNSGAWGEHDPERAAELLEEAGWALEGEGADAVRTKDGEPLALRFTVPQGYAPALNEAELVQAMLGEVGIGVEIESVPGDHLFSDYIVPGNYDMVSFVNNGSGFPVSQSLLQWSDATVDDEEAPQWRGNVGRIGSPEIDAAMTDAMESLDPSEAIEHINEADRLLWEAGHTLPLYQRPELVAVRGSLANIGAPGFGRLDYADIGFTG</sequence>
<proteinExistence type="predicted"/>
<dbReference type="InterPro" id="IPR039424">
    <property type="entry name" value="SBP_5"/>
</dbReference>
<dbReference type="InterPro" id="IPR000914">
    <property type="entry name" value="SBP_5_dom"/>
</dbReference>
<dbReference type="Proteomes" id="UP000589036">
    <property type="component" value="Unassembled WGS sequence"/>
</dbReference>
<dbReference type="EMBL" id="JACCCC010000001">
    <property type="protein sequence ID" value="NYE49102.1"/>
    <property type="molecule type" value="Genomic_DNA"/>
</dbReference>
<dbReference type="Gene3D" id="3.40.190.10">
    <property type="entry name" value="Periplasmic binding protein-like II"/>
    <property type="match status" value="1"/>
</dbReference>
<dbReference type="Gene3D" id="3.90.76.10">
    <property type="entry name" value="Dipeptide-binding Protein, Domain 1"/>
    <property type="match status" value="1"/>
</dbReference>
<gene>
    <name evidence="3" type="ORF">HDA32_004222</name>
</gene>
<keyword evidence="4" id="KW-1185">Reference proteome</keyword>
<evidence type="ECO:0000313" key="4">
    <source>
        <dbReference type="Proteomes" id="UP000589036"/>
    </source>
</evidence>
<reference evidence="3 4" key="1">
    <citation type="submission" date="2020-07" db="EMBL/GenBank/DDBJ databases">
        <title>Sequencing the genomes of 1000 actinobacteria strains.</title>
        <authorList>
            <person name="Klenk H.-P."/>
        </authorList>
    </citation>
    <scope>NUCLEOTIDE SEQUENCE [LARGE SCALE GENOMIC DNA]</scope>
    <source>
        <strain evidence="3 4">CXB654</strain>
    </source>
</reference>
<evidence type="ECO:0000259" key="2">
    <source>
        <dbReference type="Pfam" id="PF00496"/>
    </source>
</evidence>
<dbReference type="GO" id="GO:0015833">
    <property type="term" value="P:peptide transport"/>
    <property type="evidence" value="ECO:0007669"/>
    <property type="project" value="TreeGrafter"/>
</dbReference>
<feature type="region of interest" description="Disordered" evidence="1">
    <location>
        <begin position="1"/>
        <end position="31"/>
    </location>
</feature>
<comment type="caution">
    <text evidence="3">The sequence shown here is derived from an EMBL/GenBank/DDBJ whole genome shotgun (WGS) entry which is preliminary data.</text>
</comment>
<dbReference type="SUPFAM" id="SSF53850">
    <property type="entry name" value="Periplasmic binding protein-like II"/>
    <property type="match status" value="1"/>
</dbReference>
<dbReference type="PANTHER" id="PTHR30290:SF65">
    <property type="entry name" value="MONOACYL PHOSPHATIDYLINOSITOL TETRAMANNOSIDE-BINDING PROTEIN LPQW-RELATED"/>
    <property type="match status" value="1"/>
</dbReference>
<dbReference type="AlphaFoldDB" id="A0A852U185"/>
<evidence type="ECO:0000313" key="3">
    <source>
        <dbReference type="EMBL" id="NYE49102.1"/>
    </source>
</evidence>
<dbReference type="GO" id="GO:0043190">
    <property type="term" value="C:ATP-binding cassette (ABC) transporter complex"/>
    <property type="evidence" value="ECO:0007669"/>
    <property type="project" value="InterPro"/>
</dbReference>
<dbReference type="Gene3D" id="3.10.105.10">
    <property type="entry name" value="Dipeptide-binding Protein, Domain 3"/>
    <property type="match status" value="1"/>
</dbReference>
<name>A0A852U185_9ACTN</name>
<organism evidence="3 4">
    <name type="scientific">Spinactinospora alkalitolerans</name>
    <dbReference type="NCBI Taxonomy" id="687207"/>
    <lineage>
        <taxon>Bacteria</taxon>
        <taxon>Bacillati</taxon>
        <taxon>Actinomycetota</taxon>
        <taxon>Actinomycetes</taxon>
        <taxon>Streptosporangiales</taxon>
        <taxon>Nocardiopsidaceae</taxon>
        <taxon>Spinactinospora</taxon>
    </lineage>
</organism>
<dbReference type="CDD" id="cd08501">
    <property type="entry name" value="PBP2_Lpqw"/>
    <property type="match status" value="1"/>
</dbReference>
<dbReference type="Pfam" id="PF00496">
    <property type="entry name" value="SBP_bac_5"/>
    <property type="match status" value="1"/>
</dbReference>
<dbReference type="GO" id="GO:1904680">
    <property type="term" value="F:peptide transmembrane transporter activity"/>
    <property type="evidence" value="ECO:0007669"/>
    <property type="project" value="TreeGrafter"/>
</dbReference>
<feature type="domain" description="Solute-binding protein family 5" evidence="2">
    <location>
        <begin position="91"/>
        <end position="464"/>
    </location>
</feature>
<feature type="compositionally biased region" description="Polar residues" evidence="1">
    <location>
        <begin position="9"/>
        <end position="22"/>
    </location>
</feature>
<accession>A0A852U185</accession>
<dbReference type="GO" id="GO:0042597">
    <property type="term" value="C:periplasmic space"/>
    <property type="evidence" value="ECO:0007669"/>
    <property type="project" value="UniProtKB-ARBA"/>
</dbReference>
<protein>
    <submittedName>
        <fullName evidence="3">Peptide/nickel transport system substrate-binding protein</fullName>
    </submittedName>
</protein>
<dbReference type="PIRSF" id="PIRSF002741">
    <property type="entry name" value="MppA"/>
    <property type="match status" value="1"/>
</dbReference>